<accession>A0A9W6YL97</accession>
<reference evidence="3" key="1">
    <citation type="submission" date="2023-04" db="EMBL/GenBank/DDBJ databases">
        <title>Phytophthora lilii NBRC 32176.</title>
        <authorList>
            <person name="Ichikawa N."/>
            <person name="Sato H."/>
            <person name="Tonouchi N."/>
        </authorList>
    </citation>
    <scope>NUCLEOTIDE SEQUENCE</scope>
    <source>
        <strain evidence="3">NBRC 32176</strain>
    </source>
</reference>
<keyword evidence="2" id="KW-0472">Membrane</keyword>
<feature type="compositionally biased region" description="Polar residues" evidence="1">
    <location>
        <begin position="30"/>
        <end position="42"/>
    </location>
</feature>
<feature type="region of interest" description="Disordered" evidence="1">
    <location>
        <begin position="367"/>
        <end position="388"/>
    </location>
</feature>
<keyword evidence="4" id="KW-1185">Reference proteome</keyword>
<dbReference type="OrthoDB" id="111457at2759"/>
<proteinExistence type="predicted"/>
<organism evidence="3 4">
    <name type="scientific">Phytophthora lilii</name>
    <dbReference type="NCBI Taxonomy" id="2077276"/>
    <lineage>
        <taxon>Eukaryota</taxon>
        <taxon>Sar</taxon>
        <taxon>Stramenopiles</taxon>
        <taxon>Oomycota</taxon>
        <taxon>Peronosporomycetes</taxon>
        <taxon>Peronosporales</taxon>
        <taxon>Peronosporaceae</taxon>
        <taxon>Phytophthora</taxon>
    </lineage>
</organism>
<evidence type="ECO:0000256" key="2">
    <source>
        <dbReference type="SAM" id="Phobius"/>
    </source>
</evidence>
<keyword evidence="2" id="KW-0812">Transmembrane</keyword>
<evidence type="ECO:0000313" key="3">
    <source>
        <dbReference type="EMBL" id="GMF66227.1"/>
    </source>
</evidence>
<evidence type="ECO:0000313" key="4">
    <source>
        <dbReference type="Proteomes" id="UP001165083"/>
    </source>
</evidence>
<feature type="transmembrane region" description="Helical" evidence="2">
    <location>
        <begin position="874"/>
        <end position="894"/>
    </location>
</feature>
<dbReference type="AlphaFoldDB" id="A0A9W6YL97"/>
<protein>
    <submittedName>
        <fullName evidence="3">Unnamed protein product</fullName>
    </submittedName>
</protein>
<name>A0A9W6YL97_9STRA</name>
<gene>
    <name evidence="3" type="ORF">Plil01_001873200</name>
</gene>
<dbReference type="Proteomes" id="UP001165083">
    <property type="component" value="Unassembled WGS sequence"/>
</dbReference>
<keyword evidence="2" id="KW-1133">Transmembrane helix</keyword>
<evidence type="ECO:0000256" key="1">
    <source>
        <dbReference type="SAM" id="MobiDB-lite"/>
    </source>
</evidence>
<feature type="compositionally biased region" description="Polar residues" evidence="1">
    <location>
        <begin position="367"/>
        <end position="376"/>
    </location>
</feature>
<feature type="region of interest" description="Disordered" evidence="1">
    <location>
        <begin position="13"/>
        <end position="42"/>
    </location>
</feature>
<sequence>MIVARLLDGYDAAANKPEGDSQLEAPPAKLSTSKNLASAEPTTTVAASRLPLPRVSPISYTSHAMMLQLQEYRSRVRNAFQSTYRHPLVVTSPTSTPGSPRKRNAHSGNYCRARVLESSRQLFAAEARSGAPPLPVSISSPPRTSIKGGGVAFHRTTTSPRTTVQSSLFALGPGQYDVVPRRPATTGSVKFSPADRFREHAGGGISDPHAPGPGQYLPDDRITVKRSARVVFSQLPRCTETAELPRASITAPPATADVVSSYYYLPASGFAAPGDMVSKTGGGIPNWSRTARFPGRRREHFQTPRQVSPAIDYIARNKARIESMSAVQRQRRRIQLAANKLQKRITQDEVEERRASSIRRRNSLFCTNLRDSGQTSPRRRRSSAGSVQGEMKDFEVSETISQAWGTLVVLSVVQTKLVRLLVVAVLHRLRRAQELRYKRITFESWTHVRDRDAMRSLAAALIAHSSFRFRLSLRVERKIRAANLLRTFLSGLSVDVRFAMAVRRMQRRIILLQRWWRRARLVVRAREQCLAYKWLVVEQRFRTEHIAQMPYLQRVFQPPPAAAPFTPPGSSNALTKRRASITGTGPQPVAVEAQLPLHKLLNLPEQNRWFSARFVLSSDGILRGYATETEVEAGGKSADVPEKPTTERLVVEVKHFRCHGHGFANLSLSSMHGSGTGEDDGESDTRPYLMVFRPGASRFVLITDTTSLVLAPLLDLKEKLERVAGYPVGSPFPGGGSQRDIADMLVQTDTCALDDATEEIPVSSTRRMSITGGVSGEKFPTSPVRKRSSRHRLRRSNAFQPVAEGEMSYYVVDLLRDCPRIPAPVVWGALRDKLREERKNFRSEIYRFKLEISRYQQHEREQRQLVVLDRFKEFFVRTHTFVYSTLFFFLIRLLSFNRRWSARDTLTSEV</sequence>
<dbReference type="EMBL" id="BSXW01012573">
    <property type="protein sequence ID" value="GMF66227.1"/>
    <property type="molecule type" value="Genomic_DNA"/>
</dbReference>
<comment type="caution">
    <text evidence="3">The sequence shown here is derived from an EMBL/GenBank/DDBJ whole genome shotgun (WGS) entry which is preliminary data.</text>
</comment>
<feature type="region of interest" description="Disordered" evidence="1">
    <location>
        <begin position="128"/>
        <end position="156"/>
    </location>
</feature>